<dbReference type="EMBL" id="MK249026">
    <property type="protein sequence ID" value="QGW45440.1"/>
    <property type="molecule type" value="mRNA"/>
</dbReference>
<dbReference type="GO" id="GO:0007165">
    <property type="term" value="P:signal transduction"/>
    <property type="evidence" value="ECO:0007669"/>
    <property type="project" value="UniProtKB-KW"/>
</dbReference>
<dbReference type="GO" id="GO:0005886">
    <property type="term" value="C:plasma membrane"/>
    <property type="evidence" value="ECO:0007669"/>
    <property type="project" value="UniProtKB-SubCell"/>
</dbReference>
<dbReference type="GO" id="GO:0004984">
    <property type="term" value="F:olfactory receptor activity"/>
    <property type="evidence" value="ECO:0007669"/>
    <property type="project" value="InterPro"/>
</dbReference>
<dbReference type="PANTHER" id="PTHR21137:SF35">
    <property type="entry name" value="ODORANT RECEPTOR 19A-RELATED"/>
    <property type="match status" value="1"/>
</dbReference>
<comment type="subcellular location">
    <subcellularLocation>
        <location evidence="1 10">Cell membrane</location>
        <topology evidence="1 10">Multi-pass membrane protein</topology>
    </subcellularLocation>
</comment>
<comment type="similarity">
    <text evidence="10">Belongs to the insect chemoreceptor superfamily. Heteromeric odorant receptor channel (TC 1.A.69) family.</text>
</comment>
<evidence type="ECO:0000256" key="9">
    <source>
        <dbReference type="ARBA" id="ARBA00023224"/>
    </source>
</evidence>
<proteinExistence type="evidence at transcript level"/>
<evidence type="ECO:0000313" key="11">
    <source>
        <dbReference type="EMBL" id="QGW45440.1"/>
    </source>
</evidence>
<reference evidence="11" key="1">
    <citation type="submission" date="2018-11" db="EMBL/GenBank/DDBJ databases">
        <authorList>
            <person name="Zhao Y."/>
            <person name="Mu W."/>
            <person name="Zhou C."/>
        </authorList>
    </citation>
    <scope>NUCLEOTIDE SEQUENCE</scope>
</reference>
<feature type="transmembrane region" description="Helical" evidence="10">
    <location>
        <begin position="333"/>
        <end position="355"/>
    </location>
</feature>
<keyword evidence="2" id="KW-1003">Cell membrane</keyword>
<dbReference type="InterPro" id="IPR004117">
    <property type="entry name" value="7tm6_olfct_rcpt"/>
</dbReference>
<evidence type="ECO:0000256" key="6">
    <source>
        <dbReference type="ARBA" id="ARBA00022989"/>
    </source>
</evidence>
<evidence type="ECO:0000256" key="2">
    <source>
        <dbReference type="ARBA" id="ARBA00022475"/>
    </source>
</evidence>
<comment type="caution">
    <text evidence="10">Lacks conserved residue(s) required for the propagation of feature annotation.</text>
</comment>
<keyword evidence="4 10" id="KW-0812">Transmembrane</keyword>
<evidence type="ECO:0000256" key="1">
    <source>
        <dbReference type="ARBA" id="ARBA00004651"/>
    </source>
</evidence>
<dbReference type="GO" id="GO:0005549">
    <property type="term" value="F:odorant binding"/>
    <property type="evidence" value="ECO:0007669"/>
    <property type="project" value="InterPro"/>
</dbReference>
<keyword evidence="3 10" id="KW-0716">Sensory transduction</keyword>
<evidence type="ECO:0000256" key="5">
    <source>
        <dbReference type="ARBA" id="ARBA00022725"/>
    </source>
</evidence>
<feature type="transmembrane region" description="Helical" evidence="10">
    <location>
        <begin position="109"/>
        <end position="131"/>
    </location>
</feature>
<feature type="transmembrane region" description="Helical" evidence="10">
    <location>
        <begin position="307"/>
        <end position="327"/>
    </location>
</feature>
<sequence length="427" mass="49263">MTRMTNQIWATWKSKLRTALNRHGQFQVISVKPVNSSTNTGDKNCIEAKHLQKFRAIWSLVDSMAFVVGVSLIRQKNINARMVLAALLLFVTYPFLFYTKLVVWPNVPFLLEVLCIYGALIPSTLKFTLIVRHVKQLTPMHDFFEKILISHTTGSRSDDLVKEMNNAYNTVKFFVVVSVPCFAVFVLYPVQAFVTEGRLIPIMRIEFPFVDQTDMKGYLIGLAYVSLIGFLAVLGNVAFDVTVLTFLLEFKSLVTLLEHDLHEYYEFSKEKETYSTQYRDSFLKNICKKYNDIHRFLLCFQRTFGNVTYHSICALYGSLICSVYATLNNGWIPGYGFCLFCFIQLYFQCILGTFVDNQQDRMSQAFYLTPWYEYPIRVQKIFLLLIHASSFNAVKLRIGPFALLDVQTGVTVTKLRWTKSSILKLNL</sequence>
<evidence type="ECO:0000256" key="7">
    <source>
        <dbReference type="ARBA" id="ARBA00023136"/>
    </source>
</evidence>
<keyword evidence="6 10" id="KW-1133">Transmembrane helix</keyword>
<dbReference type="AlphaFoldDB" id="A0A6B9C927"/>
<organism evidence="11">
    <name type="scientific">Bradysia odoriphaga</name>
    <dbReference type="NCBI Taxonomy" id="1564500"/>
    <lineage>
        <taxon>Eukaryota</taxon>
        <taxon>Metazoa</taxon>
        <taxon>Ecdysozoa</taxon>
        <taxon>Arthropoda</taxon>
        <taxon>Hexapoda</taxon>
        <taxon>Insecta</taxon>
        <taxon>Pterygota</taxon>
        <taxon>Neoptera</taxon>
        <taxon>Endopterygota</taxon>
        <taxon>Diptera</taxon>
        <taxon>Nematocera</taxon>
        <taxon>Sciaroidea</taxon>
        <taxon>Sciaridae</taxon>
        <taxon>Bradysia</taxon>
    </lineage>
</organism>
<evidence type="ECO:0000256" key="3">
    <source>
        <dbReference type="ARBA" id="ARBA00022606"/>
    </source>
</evidence>
<accession>A0A6B9C927</accession>
<keyword evidence="8 10" id="KW-0675">Receptor</keyword>
<feature type="transmembrane region" description="Helical" evidence="10">
    <location>
        <begin position="80"/>
        <end position="97"/>
    </location>
</feature>
<keyword evidence="5 10" id="KW-0552">Olfaction</keyword>
<keyword evidence="9 10" id="KW-0807">Transducer</keyword>
<dbReference type="Pfam" id="PF02949">
    <property type="entry name" value="7tm_6"/>
    <property type="match status" value="1"/>
</dbReference>
<feature type="transmembrane region" description="Helical" evidence="10">
    <location>
        <begin position="173"/>
        <end position="194"/>
    </location>
</feature>
<protein>
    <recommendedName>
        <fullName evidence="10">Odorant receptor</fullName>
    </recommendedName>
</protein>
<dbReference type="PANTHER" id="PTHR21137">
    <property type="entry name" value="ODORANT RECEPTOR"/>
    <property type="match status" value="1"/>
</dbReference>
<evidence type="ECO:0000256" key="8">
    <source>
        <dbReference type="ARBA" id="ARBA00023170"/>
    </source>
</evidence>
<name>A0A6B9C927_9DIPT</name>
<keyword evidence="7 10" id="KW-0472">Membrane</keyword>
<evidence type="ECO:0000256" key="4">
    <source>
        <dbReference type="ARBA" id="ARBA00022692"/>
    </source>
</evidence>
<evidence type="ECO:0000256" key="10">
    <source>
        <dbReference type="RuleBase" id="RU351113"/>
    </source>
</evidence>
<feature type="transmembrane region" description="Helical" evidence="10">
    <location>
        <begin position="218"/>
        <end position="248"/>
    </location>
</feature>